<reference evidence="4 5" key="1">
    <citation type="submission" date="2016-10" db="EMBL/GenBank/DDBJ databases">
        <authorList>
            <person name="de Groot N.N."/>
        </authorList>
    </citation>
    <scope>NUCLEOTIDE SEQUENCE [LARGE SCALE GENOMIC DNA]</scope>
    <source>
        <strain evidence="4 5">DSM 21001</strain>
    </source>
</reference>
<proteinExistence type="predicted"/>
<dbReference type="InterPro" id="IPR036465">
    <property type="entry name" value="vWFA_dom_sf"/>
</dbReference>
<keyword evidence="5" id="KW-1185">Reference proteome</keyword>
<dbReference type="Proteomes" id="UP000199024">
    <property type="component" value="Unassembled WGS sequence"/>
</dbReference>
<evidence type="ECO:0000259" key="2">
    <source>
        <dbReference type="SMART" id="SM00327"/>
    </source>
</evidence>
<dbReference type="InterPro" id="IPR041628">
    <property type="entry name" value="ChlI/MoxR_AAA_lid"/>
</dbReference>
<feature type="domain" description="VWFA" evidence="2">
    <location>
        <begin position="394"/>
        <end position="555"/>
    </location>
</feature>
<accession>A0A1I6MQW4</accession>
<dbReference type="Gene3D" id="1.10.8.80">
    <property type="entry name" value="Magnesium chelatase subunit I, C-Terminal domain"/>
    <property type="match status" value="1"/>
</dbReference>
<dbReference type="SUPFAM" id="SSF52540">
    <property type="entry name" value="P-loop containing nucleoside triphosphate hydrolases"/>
    <property type="match status" value="1"/>
</dbReference>
<dbReference type="InterPro" id="IPR002035">
    <property type="entry name" value="VWF_A"/>
</dbReference>
<feature type="domain" description="AAA+ ATPase" evidence="3">
    <location>
        <begin position="28"/>
        <end position="171"/>
    </location>
</feature>
<dbReference type="Pfam" id="PF17863">
    <property type="entry name" value="AAA_lid_2"/>
    <property type="match status" value="1"/>
</dbReference>
<dbReference type="OrthoDB" id="9775079at2"/>
<dbReference type="InterPro" id="IPR052989">
    <property type="entry name" value="Mg-chelatase_DI-like"/>
</dbReference>
<name>A0A1I6MQW4_9BACT</name>
<dbReference type="PANTHER" id="PTHR35023:SF1">
    <property type="entry name" value="MG-PROTOPORPHYRIN IX CHELATASE"/>
    <property type="match status" value="1"/>
</dbReference>
<organism evidence="4 5">
    <name type="scientific">Granulicella pectinivorans</name>
    <dbReference type="NCBI Taxonomy" id="474950"/>
    <lineage>
        <taxon>Bacteria</taxon>
        <taxon>Pseudomonadati</taxon>
        <taxon>Acidobacteriota</taxon>
        <taxon>Terriglobia</taxon>
        <taxon>Terriglobales</taxon>
        <taxon>Acidobacteriaceae</taxon>
        <taxon>Granulicella</taxon>
    </lineage>
</organism>
<dbReference type="CDD" id="cd00009">
    <property type="entry name" value="AAA"/>
    <property type="match status" value="1"/>
</dbReference>
<dbReference type="AlphaFoldDB" id="A0A1I6MQW4"/>
<dbReference type="Pfam" id="PF13519">
    <property type="entry name" value="VWA_2"/>
    <property type="match status" value="1"/>
</dbReference>
<dbReference type="SMART" id="SM00327">
    <property type="entry name" value="VWA"/>
    <property type="match status" value="1"/>
</dbReference>
<dbReference type="GO" id="GO:0016887">
    <property type="term" value="F:ATP hydrolysis activity"/>
    <property type="evidence" value="ECO:0007669"/>
    <property type="project" value="InterPro"/>
</dbReference>
<dbReference type="STRING" id="474950.SAMN05421771_3334"/>
<evidence type="ECO:0000256" key="1">
    <source>
        <dbReference type="SAM" id="MobiDB-lite"/>
    </source>
</evidence>
<dbReference type="Gene3D" id="3.40.50.300">
    <property type="entry name" value="P-loop containing nucleotide triphosphate hydrolases"/>
    <property type="match status" value="1"/>
</dbReference>
<evidence type="ECO:0000313" key="5">
    <source>
        <dbReference type="Proteomes" id="UP000199024"/>
    </source>
</evidence>
<dbReference type="Gene3D" id="3.40.50.410">
    <property type="entry name" value="von Willebrand factor, type A domain"/>
    <property type="match status" value="1"/>
</dbReference>
<dbReference type="SMART" id="SM00382">
    <property type="entry name" value="AAA"/>
    <property type="match status" value="1"/>
</dbReference>
<dbReference type="PROSITE" id="PS00676">
    <property type="entry name" value="SIGMA54_INTERACT_2"/>
    <property type="match status" value="1"/>
</dbReference>
<dbReference type="InterPro" id="IPR003593">
    <property type="entry name" value="AAA+_ATPase"/>
</dbReference>
<evidence type="ECO:0000259" key="3">
    <source>
        <dbReference type="SMART" id="SM00382"/>
    </source>
</evidence>
<dbReference type="InterPro" id="IPR011704">
    <property type="entry name" value="ATPase_dyneun-rel_AAA"/>
</dbReference>
<feature type="region of interest" description="Disordered" evidence="1">
    <location>
        <begin position="326"/>
        <end position="359"/>
    </location>
</feature>
<dbReference type="Pfam" id="PF07728">
    <property type="entry name" value="AAA_5"/>
    <property type="match status" value="1"/>
</dbReference>
<dbReference type="EMBL" id="FOZL01000001">
    <property type="protein sequence ID" value="SFS18072.1"/>
    <property type="molecule type" value="Genomic_DNA"/>
</dbReference>
<gene>
    <name evidence="4" type="ORF">SAMN05421771_3334</name>
</gene>
<evidence type="ECO:0000313" key="4">
    <source>
        <dbReference type="EMBL" id="SFS18072.1"/>
    </source>
</evidence>
<dbReference type="GO" id="GO:0005524">
    <property type="term" value="F:ATP binding"/>
    <property type="evidence" value="ECO:0007669"/>
    <property type="project" value="InterPro"/>
</dbReference>
<sequence length="557" mass="59385">MRSPTYPFAAVVGQDAMKLALLLAAVDWRLGVLLRGDKGSGKTTTARGLAALLPSPAPFVNLPLGATEDRLLGGLDLERTLKGEPELKRGLLAEAHGGILYVDEVNLLQGHLGDALLDAAATGVNYLEREGLSASHPAEFVLLGSMNPEEGTLRPQLLDRFALSVSVDAPDEPALRQEVVSRRISFERDPAGFAVAWEAAQEALREKIAGARARLGLVECSAEMLRSICAVVSERGIRSLRADLAVMRAAAAYAALSGEEAVGANHVEAVLPLALGHRARDANRTQRPPSSPPPPRREEEKASGANEDSGYTAERVFAPRSVETTMVASPHEGGQRGGAAVKEPGRGPVTGQRASSQPRELDLLSTVKHALQETGSLQPRTSDLHERVRDGGAARRHVIVIDSSGSHAIHERMRLVKGATESLLTRSFRRGDEVAILVFRGTSAEVLVEPTSNLADALTALEYLPTGGRTPLAHALELSKGYVTAHTTLIVMTDSRANYPLFGGDPWREALDVAAQIECGALVVDTEISQNPLGQARLLADSLRARYVTLEELIATG</sequence>
<dbReference type="InterPro" id="IPR025943">
    <property type="entry name" value="Sigma_54_int_dom_ATP-bd_2"/>
</dbReference>
<dbReference type="InterPro" id="IPR027417">
    <property type="entry name" value="P-loop_NTPase"/>
</dbReference>
<dbReference type="PANTHER" id="PTHR35023">
    <property type="entry name" value="CHELATASE-RELATED"/>
    <property type="match status" value="1"/>
</dbReference>
<dbReference type="SUPFAM" id="SSF53300">
    <property type="entry name" value="vWA-like"/>
    <property type="match status" value="1"/>
</dbReference>
<feature type="region of interest" description="Disordered" evidence="1">
    <location>
        <begin position="277"/>
        <end position="314"/>
    </location>
</feature>
<protein>
    <submittedName>
        <fullName evidence="4">Protoporphyrin IX magnesium-chelatase</fullName>
    </submittedName>
</protein>
<dbReference type="RefSeq" id="WP_089840776.1">
    <property type="nucleotide sequence ID" value="NZ_FOZL01000001.1"/>
</dbReference>